<keyword evidence="1" id="KW-0812">Transmembrane</keyword>
<gene>
    <name evidence="2" type="ORF">RM531_08365</name>
</gene>
<dbReference type="RefSeq" id="WP_311658610.1">
    <property type="nucleotide sequence ID" value="NZ_JAVRHY010000006.1"/>
</dbReference>
<evidence type="ECO:0000313" key="2">
    <source>
        <dbReference type="EMBL" id="MDT0618489.1"/>
    </source>
</evidence>
<feature type="transmembrane region" description="Helical" evidence="1">
    <location>
        <begin position="99"/>
        <end position="119"/>
    </location>
</feature>
<sequence>MLDLTIDRGDAKKAALSRDEERERDRFSAWYRQTHPDWRLHDMASMAMFGCRALVFAALMVPAMVLAGLIFLESGLGTASIQSQFELLMHQGQAELQGIWSSSAVVSLAAYLLCFAGGWKAPSQQAVDNYMQVWRQARRQRERGDAR</sequence>
<feature type="transmembrane region" description="Helical" evidence="1">
    <location>
        <begin position="49"/>
        <end position="72"/>
    </location>
</feature>
<keyword evidence="3" id="KW-1185">Reference proteome</keyword>
<dbReference type="Proteomes" id="UP001259982">
    <property type="component" value="Unassembled WGS sequence"/>
</dbReference>
<keyword evidence="1" id="KW-0472">Membrane</keyword>
<accession>A0ABU3B7Q4</accession>
<organism evidence="2 3">
    <name type="scientific">Spectribacter acetivorans</name>
    <dbReference type="NCBI Taxonomy" id="3075603"/>
    <lineage>
        <taxon>Bacteria</taxon>
        <taxon>Pseudomonadati</taxon>
        <taxon>Pseudomonadota</taxon>
        <taxon>Gammaproteobacteria</taxon>
        <taxon>Salinisphaerales</taxon>
        <taxon>Salinisphaeraceae</taxon>
        <taxon>Spectribacter</taxon>
    </lineage>
</organism>
<keyword evidence="1" id="KW-1133">Transmembrane helix</keyword>
<dbReference type="EMBL" id="JAVRHY010000006">
    <property type="protein sequence ID" value="MDT0618489.1"/>
    <property type="molecule type" value="Genomic_DNA"/>
</dbReference>
<evidence type="ECO:0000256" key="1">
    <source>
        <dbReference type="SAM" id="Phobius"/>
    </source>
</evidence>
<protein>
    <submittedName>
        <fullName evidence="2">Uncharacterized protein</fullName>
    </submittedName>
</protein>
<name>A0ABU3B7Q4_9GAMM</name>
<comment type="caution">
    <text evidence="2">The sequence shown here is derived from an EMBL/GenBank/DDBJ whole genome shotgun (WGS) entry which is preliminary data.</text>
</comment>
<reference evidence="2 3" key="1">
    <citation type="submission" date="2023-09" db="EMBL/GenBank/DDBJ databases">
        <authorList>
            <person name="Rey-Velasco X."/>
        </authorList>
    </citation>
    <scope>NUCLEOTIDE SEQUENCE [LARGE SCALE GENOMIC DNA]</scope>
    <source>
        <strain evidence="2 3">P385</strain>
    </source>
</reference>
<evidence type="ECO:0000313" key="3">
    <source>
        <dbReference type="Proteomes" id="UP001259982"/>
    </source>
</evidence>
<proteinExistence type="predicted"/>